<dbReference type="InterPro" id="IPR004046">
    <property type="entry name" value="GST_C"/>
</dbReference>
<dbReference type="AlphaFoldDB" id="A0A2Z4FJC9"/>
<dbReference type="SUPFAM" id="SSF47616">
    <property type="entry name" value="GST C-terminal domain-like"/>
    <property type="match status" value="1"/>
</dbReference>
<dbReference type="SFLD" id="SFLDG00358">
    <property type="entry name" value="Main_(cytGST)"/>
    <property type="match status" value="1"/>
</dbReference>
<dbReference type="RefSeq" id="WP_111333370.1">
    <property type="nucleotide sequence ID" value="NZ_CP030032.1"/>
</dbReference>
<evidence type="ECO:0000313" key="6">
    <source>
        <dbReference type="Proteomes" id="UP000249799"/>
    </source>
</evidence>
<dbReference type="CDD" id="cd03189">
    <property type="entry name" value="GST_C_GTT1_like"/>
    <property type="match status" value="1"/>
</dbReference>
<evidence type="ECO:0000256" key="2">
    <source>
        <dbReference type="ARBA" id="ARBA00022679"/>
    </source>
</evidence>
<dbReference type="SUPFAM" id="SSF52833">
    <property type="entry name" value="Thioredoxin-like"/>
    <property type="match status" value="1"/>
</dbReference>
<dbReference type="PROSITE" id="PS50404">
    <property type="entry name" value="GST_NTER"/>
    <property type="match status" value="1"/>
</dbReference>
<dbReference type="SFLD" id="SFLDS00019">
    <property type="entry name" value="Glutathione_Transferase_(cytos"/>
    <property type="match status" value="1"/>
</dbReference>
<dbReference type="FunFam" id="3.40.30.10:FF:000156">
    <property type="entry name" value="Glutathione S-transferase 1"/>
    <property type="match status" value="1"/>
</dbReference>
<protein>
    <recommendedName>
        <fullName evidence="1">glutathione transferase</fullName>
        <ecNumber evidence="1">2.5.1.18</ecNumber>
    </recommendedName>
</protein>
<sequence>MLTVHHLNNSRSHRVLWLLEELGVEYQIKTYERDPQTMLAPKSLRDVHPLGKSPVITHAGHTIAESGAILEYLVDTFGQDAPTQLRPAPDTPEFLRYRYWMHYAEGSAMPALMLRMVFDQLPAQGPWLARPLLAAVASAAKTQFINPQLRRHLAFWEEELAERAYFAGDAFSAADIQMSFVLHGAVAGEASAAKTSRARALLRRLQARPAYERAEARGGALDLSAFT</sequence>
<dbReference type="InterPro" id="IPR004045">
    <property type="entry name" value="Glutathione_S-Trfase_N"/>
</dbReference>
<dbReference type="GO" id="GO:0005737">
    <property type="term" value="C:cytoplasm"/>
    <property type="evidence" value="ECO:0007669"/>
    <property type="project" value="UniProtKB-ARBA"/>
</dbReference>
<keyword evidence="6" id="KW-1185">Reference proteome</keyword>
<keyword evidence="2 5" id="KW-0808">Transferase</keyword>
<dbReference type="PANTHER" id="PTHR44051:SF9">
    <property type="entry name" value="GLUTATHIONE S-TRANSFERASE 1"/>
    <property type="match status" value="1"/>
</dbReference>
<reference evidence="5 6" key="1">
    <citation type="submission" date="2018-06" db="EMBL/GenBank/DDBJ databases">
        <title>Lujinxingia sediminis gen. nov. sp. nov., a new facultative anaerobic member of the class Deltaproteobacteria, and proposal of Lujinxingaceae fam. nov.</title>
        <authorList>
            <person name="Guo L.-Y."/>
            <person name="Li C.-M."/>
            <person name="Wang S."/>
            <person name="Du Z.-J."/>
        </authorList>
    </citation>
    <scope>NUCLEOTIDE SEQUENCE [LARGE SCALE GENOMIC DNA]</scope>
    <source>
        <strain evidence="5 6">FA350</strain>
    </source>
</reference>
<accession>A0A2Z4FJC9</accession>
<dbReference type="Gene3D" id="1.20.1050.10">
    <property type="match status" value="1"/>
</dbReference>
<evidence type="ECO:0000313" key="5">
    <source>
        <dbReference type="EMBL" id="AWV89121.1"/>
    </source>
</evidence>
<dbReference type="Pfam" id="PF02798">
    <property type="entry name" value="GST_N"/>
    <property type="match status" value="1"/>
</dbReference>
<dbReference type="PANTHER" id="PTHR44051">
    <property type="entry name" value="GLUTATHIONE S-TRANSFERASE-RELATED"/>
    <property type="match status" value="1"/>
</dbReference>
<dbReference type="GO" id="GO:0004364">
    <property type="term" value="F:glutathione transferase activity"/>
    <property type="evidence" value="ECO:0007669"/>
    <property type="project" value="UniProtKB-EC"/>
</dbReference>
<dbReference type="CDD" id="cd03046">
    <property type="entry name" value="GST_N_GTT1_like"/>
    <property type="match status" value="1"/>
</dbReference>
<evidence type="ECO:0000256" key="3">
    <source>
        <dbReference type="ARBA" id="ARBA00047960"/>
    </source>
</evidence>
<dbReference type="Gene3D" id="3.40.30.10">
    <property type="entry name" value="Glutaredoxin"/>
    <property type="match status" value="1"/>
</dbReference>
<dbReference type="PROSITE" id="PS50405">
    <property type="entry name" value="GST_CTER"/>
    <property type="match status" value="1"/>
</dbReference>
<dbReference type="InterPro" id="IPR010987">
    <property type="entry name" value="Glutathione-S-Trfase_C-like"/>
</dbReference>
<evidence type="ECO:0000256" key="4">
    <source>
        <dbReference type="RuleBase" id="RU003494"/>
    </source>
</evidence>
<dbReference type="KEGG" id="bsed:DN745_07140"/>
<dbReference type="GO" id="GO:0004601">
    <property type="term" value="F:peroxidase activity"/>
    <property type="evidence" value="ECO:0007669"/>
    <property type="project" value="UniProtKB-ARBA"/>
</dbReference>
<dbReference type="Proteomes" id="UP000249799">
    <property type="component" value="Chromosome"/>
</dbReference>
<comment type="similarity">
    <text evidence="4">Belongs to the GST superfamily.</text>
</comment>
<dbReference type="Pfam" id="PF00043">
    <property type="entry name" value="GST_C"/>
    <property type="match status" value="1"/>
</dbReference>
<organism evidence="5 6">
    <name type="scientific">Bradymonas sediminis</name>
    <dbReference type="NCBI Taxonomy" id="1548548"/>
    <lineage>
        <taxon>Bacteria</taxon>
        <taxon>Deltaproteobacteria</taxon>
        <taxon>Bradymonadales</taxon>
        <taxon>Bradymonadaceae</taxon>
        <taxon>Bradymonas</taxon>
    </lineage>
</organism>
<dbReference type="EC" id="2.5.1.18" evidence="1"/>
<dbReference type="InterPro" id="IPR040079">
    <property type="entry name" value="Glutathione_S-Trfase"/>
</dbReference>
<proteinExistence type="inferred from homology"/>
<evidence type="ECO:0000256" key="1">
    <source>
        <dbReference type="ARBA" id="ARBA00012452"/>
    </source>
</evidence>
<dbReference type="SFLD" id="SFLDG01150">
    <property type="entry name" value="Main.1:_Beta-like"/>
    <property type="match status" value="1"/>
</dbReference>
<name>A0A2Z4FJC9_9DELT</name>
<dbReference type="InterPro" id="IPR036282">
    <property type="entry name" value="Glutathione-S-Trfase_C_sf"/>
</dbReference>
<comment type="catalytic activity">
    <reaction evidence="3">
        <text>RX + glutathione = an S-substituted glutathione + a halide anion + H(+)</text>
        <dbReference type="Rhea" id="RHEA:16437"/>
        <dbReference type="ChEBI" id="CHEBI:15378"/>
        <dbReference type="ChEBI" id="CHEBI:16042"/>
        <dbReference type="ChEBI" id="CHEBI:17792"/>
        <dbReference type="ChEBI" id="CHEBI:57925"/>
        <dbReference type="ChEBI" id="CHEBI:90779"/>
        <dbReference type="EC" id="2.5.1.18"/>
    </reaction>
</comment>
<dbReference type="InterPro" id="IPR036249">
    <property type="entry name" value="Thioredoxin-like_sf"/>
</dbReference>
<dbReference type="OrthoDB" id="9810080at2"/>
<dbReference type="EMBL" id="CP030032">
    <property type="protein sequence ID" value="AWV89121.1"/>
    <property type="molecule type" value="Genomic_DNA"/>
</dbReference>
<gene>
    <name evidence="5" type="ORF">DN745_07140</name>
</gene>